<reference evidence="2 3" key="1">
    <citation type="submission" date="2017-03" db="EMBL/GenBank/DDBJ databases">
        <title>WGS assembly of Porphyra umbilicalis.</title>
        <authorList>
            <person name="Brawley S.H."/>
            <person name="Blouin N.A."/>
            <person name="Ficko-Blean E."/>
            <person name="Wheeler G.L."/>
            <person name="Lohr M."/>
            <person name="Goodson H.V."/>
            <person name="Jenkins J.W."/>
            <person name="Blaby-Haas C.E."/>
            <person name="Helliwell K.E."/>
            <person name="Chan C."/>
            <person name="Marriage T."/>
            <person name="Bhattacharya D."/>
            <person name="Klein A.S."/>
            <person name="Badis Y."/>
            <person name="Brodie J."/>
            <person name="Cao Y."/>
            <person name="Collen J."/>
            <person name="Dittami S.M."/>
            <person name="Gachon C.M."/>
            <person name="Green B.R."/>
            <person name="Karpowicz S."/>
            <person name="Kim J.W."/>
            <person name="Kudahl U."/>
            <person name="Lin S."/>
            <person name="Michel G."/>
            <person name="Mittag M."/>
            <person name="Olson B.J."/>
            <person name="Pangilinan J."/>
            <person name="Peng Y."/>
            <person name="Qiu H."/>
            <person name="Shu S."/>
            <person name="Singer J.T."/>
            <person name="Smith A.G."/>
            <person name="Sprecher B.N."/>
            <person name="Wagner V."/>
            <person name="Wang W."/>
            <person name="Wang Z.-Y."/>
            <person name="Yan J."/>
            <person name="Yarish C."/>
            <person name="Zoeuner-Riek S."/>
            <person name="Zhuang Y."/>
            <person name="Zou Y."/>
            <person name="Lindquist E.A."/>
            <person name="Grimwood J."/>
            <person name="Barry K."/>
            <person name="Rokhsar D.S."/>
            <person name="Schmutz J."/>
            <person name="Stiller J.W."/>
            <person name="Grossman A.R."/>
            <person name="Prochnik S.E."/>
        </authorList>
    </citation>
    <scope>NUCLEOTIDE SEQUENCE [LARGE SCALE GENOMIC DNA]</scope>
    <source>
        <strain evidence="2">4086291</strain>
    </source>
</reference>
<feature type="compositionally biased region" description="Low complexity" evidence="1">
    <location>
        <begin position="20"/>
        <end position="31"/>
    </location>
</feature>
<evidence type="ECO:0000256" key="1">
    <source>
        <dbReference type="SAM" id="MobiDB-lite"/>
    </source>
</evidence>
<gene>
    <name evidence="2" type="ORF">BU14_0023s0032</name>
</gene>
<dbReference type="AlphaFoldDB" id="A0A1X6PK46"/>
<feature type="region of interest" description="Disordered" evidence="1">
    <location>
        <begin position="1"/>
        <end position="40"/>
    </location>
</feature>
<proteinExistence type="predicted"/>
<keyword evidence="3" id="KW-1185">Reference proteome</keyword>
<dbReference type="Proteomes" id="UP000218209">
    <property type="component" value="Unassembled WGS sequence"/>
</dbReference>
<sequence length="75" mass="8215">MSSKTQARWVKVKESTQRHGAGATSTAARTAVSLPVSGRRRLSERRHPVLDATELAVGRHFHVCRARVKQGIDPG</sequence>
<organism evidence="2 3">
    <name type="scientific">Porphyra umbilicalis</name>
    <name type="common">Purple laver</name>
    <name type="synonym">Red alga</name>
    <dbReference type="NCBI Taxonomy" id="2786"/>
    <lineage>
        <taxon>Eukaryota</taxon>
        <taxon>Rhodophyta</taxon>
        <taxon>Bangiophyceae</taxon>
        <taxon>Bangiales</taxon>
        <taxon>Bangiaceae</taxon>
        <taxon>Porphyra</taxon>
    </lineage>
</organism>
<evidence type="ECO:0000313" key="2">
    <source>
        <dbReference type="EMBL" id="OSX81227.1"/>
    </source>
</evidence>
<evidence type="ECO:0000313" key="3">
    <source>
        <dbReference type="Proteomes" id="UP000218209"/>
    </source>
</evidence>
<dbReference type="EMBL" id="KV918764">
    <property type="protein sequence ID" value="OSX81227.1"/>
    <property type="molecule type" value="Genomic_DNA"/>
</dbReference>
<protein>
    <submittedName>
        <fullName evidence="2">Uncharacterized protein</fullName>
    </submittedName>
</protein>
<name>A0A1X6PK46_PORUM</name>
<accession>A0A1X6PK46</accession>